<evidence type="ECO:0000256" key="2">
    <source>
        <dbReference type="ARBA" id="ARBA00022771"/>
    </source>
</evidence>
<sequence length="155" mass="17830">MSCVHRRPHPTFTHRSRPTLTCHLCLTHNHLSPHTASSSPSANLSASLSTCISCAHAFCTYCSPHRFRLLWSCWACEQLNDLPRKTCFRCHWNRDWGGCVWDWWNVTLRRWKDGVLREGTVTRTGVASDKGMTFGGRSVWVDGKKLEREKWGGEE</sequence>
<dbReference type="Proteomes" id="UP000298138">
    <property type="component" value="Unassembled WGS sequence"/>
</dbReference>
<keyword evidence="2" id="KW-0863">Zinc-finger</keyword>
<evidence type="ECO:0000313" key="5">
    <source>
        <dbReference type="EMBL" id="TGZ76541.1"/>
    </source>
</evidence>
<evidence type="ECO:0000259" key="4">
    <source>
        <dbReference type="PROSITE" id="PS01358"/>
    </source>
</evidence>
<dbReference type="InParanoid" id="A0A4S2MI17"/>
<dbReference type="InterPro" id="IPR001876">
    <property type="entry name" value="Znf_RanBP2"/>
</dbReference>
<proteinExistence type="predicted"/>
<reference evidence="5 6" key="1">
    <citation type="submission" date="2019-04" db="EMBL/GenBank/DDBJ databases">
        <title>Comparative genomics and transcriptomics to analyze fruiting body development in filamentous ascomycetes.</title>
        <authorList>
            <consortium name="DOE Joint Genome Institute"/>
            <person name="Lutkenhaus R."/>
            <person name="Traeger S."/>
            <person name="Breuer J."/>
            <person name="Kuo A."/>
            <person name="Lipzen A."/>
            <person name="Pangilinan J."/>
            <person name="Dilworth D."/>
            <person name="Sandor L."/>
            <person name="Poggeler S."/>
            <person name="Barry K."/>
            <person name="Grigoriev I.V."/>
            <person name="Nowrousian M."/>
        </authorList>
    </citation>
    <scope>NUCLEOTIDE SEQUENCE [LARGE SCALE GENOMIC DNA]</scope>
    <source>
        <strain evidence="5 6">CBS 389.68</strain>
    </source>
</reference>
<keyword evidence="3" id="KW-0862">Zinc</keyword>
<name>A0A4S2MI17_9PEZI</name>
<accession>A0A4S2MI17</accession>
<protein>
    <recommendedName>
        <fullName evidence="4">RanBP2-type domain-containing protein</fullName>
    </recommendedName>
</protein>
<dbReference type="PROSITE" id="PS01358">
    <property type="entry name" value="ZF_RANBP2_1"/>
    <property type="match status" value="1"/>
</dbReference>
<dbReference type="AlphaFoldDB" id="A0A4S2MI17"/>
<evidence type="ECO:0000256" key="1">
    <source>
        <dbReference type="ARBA" id="ARBA00022723"/>
    </source>
</evidence>
<dbReference type="EMBL" id="ML220174">
    <property type="protein sequence ID" value="TGZ76541.1"/>
    <property type="molecule type" value="Genomic_DNA"/>
</dbReference>
<gene>
    <name evidence="5" type="ORF">EX30DRAFT_344806</name>
</gene>
<evidence type="ECO:0000313" key="6">
    <source>
        <dbReference type="Proteomes" id="UP000298138"/>
    </source>
</evidence>
<keyword evidence="6" id="KW-1185">Reference proteome</keyword>
<feature type="domain" description="RanBP2-type" evidence="4">
    <location>
        <begin position="71"/>
        <end position="90"/>
    </location>
</feature>
<organism evidence="5 6">
    <name type="scientific">Ascodesmis nigricans</name>
    <dbReference type="NCBI Taxonomy" id="341454"/>
    <lineage>
        <taxon>Eukaryota</taxon>
        <taxon>Fungi</taxon>
        <taxon>Dikarya</taxon>
        <taxon>Ascomycota</taxon>
        <taxon>Pezizomycotina</taxon>
        <taxon>Pezizomycetes</taxon>
        <taxon>Pezizales</taxon>
        <taxon>Ascodesmidaceae</taxon>
        <taxon>Ascodesmis</taxon>
    </lineage>
</organism>
<evidence type="ECO:0000256" key="3">
    <source>
        <dbReference type="ARBA" id="ARBA00022833"/>
    </source>
</evidence>
<dbReference type="GO" id="GO:0008270">
    <property type="term" value="F:zinc ion binding"/>
    <property type="evidence" value="ECO:0007669"/>
    <property type="project" value="UniProtKB-KW"/>
</dbReference>
<keyword evidence="1" id="KW-0479">Metal-binding</keyword>